<reference evidence="1" key="1">
    <citation type="submission" date="2019-11" db="EMBL/GenBank/DDBJ databases">
        <authorList>
            <person name="Feng L."/>
        </authorList>
    </citation>
    <scope>NUCLEOTIDE SEQUENCE</scope>
    <source>
        <strain evidence="1">CParaputrificumLFYP93</strain>
    </source>
</reference>
<organism evidence="1">
    <name type="scientific">Clostridium paraputrificum</name>
    <dbReference type="NCBI Taxonomy" id="29363"/>
    <lineage>
        <taxon>Bacteria</taxon>
        <taxon>Bacillati</taxon>
        <taxon>Bacillota</taxon>
        <taxon>Clostridia</taxon>
        <taxon>Eubacteriales</taxon>
        <taxon>Clostridiaceae</taxon>
        <taxon>Clostridium</taxon>
    </lineage>
</organism>
<protein>
    <submittedName>
        <fullName evidence="1">Uncharacterized protein</fullName>
    </submittedName>
</protein>
<dbReference type="EMBL" id="CACRTV010000057">
    <property type="protein sequence ID" value="VYU48205.1"/>
    <property type="molecule type" value="Genomic_DNA"/>
</dbReference>
<dbReference type="RefSeq" id="WP_156561798.1">
    <property type="nucleotide sequence ID" value="NZ_CACRTV010000057.1"/>
</dbReference>
<dbReference type="AlphaFoldDB" id="A0A6N3F856"/>
<sequence length="128" mass="14756">MSKIYYLRYLNDTLGSIEYPSCKFTKNPKYTKPMPITFLGGTSNPNPSEVEDFLKGLVIQEDNDGIDLVMKNLGYPMYDLEVLLDETCGMQPDSGYWVVTEDKLDWKYETHHVQTNPSLWMDTLEGDL</sequence>
<name>A0A6N3F856_9CLOT</name>
<evidence type="ECO:0000313" key="1">
    <source>
        <dbReference type="EMBL" id="VYU48205.1"/>
    </source>
</evidence>
<gene>
    <name evidence="1" type="ORF">CPLFYP93_02434</name>
</gene>
<proteinExistence type="predicted"/>
<accession>A0A6N3F856</accession>